<evidence type="ECO:0000256" key="6">
    <source>
        <dbReference type="ARBA" id="ARBA00023001"/>
    </source>
</evidence>
<dbReference type="Pfam" id="PF03443">
    <property type="entry name" value="AA9"/>
    <property type="match status" value="1"/>
</dbReference>
<dbReference type="InterPro" id="IPR005103">
    <property type="entry name" value="AA9_LPMO"/>
</dbReference>
<dbReference type="PANTHER" id="PTHR33353:SF9">
    <property type="entry name" value="ENDOGLUCANASE II"/>
    <property type="match status" value="1"/>
</dbReference>
<evidence type="ECO:0000256" key="16">
    <source>
        <dbReference type="RuleBase" id="RU368122"/>
    </source>
</evidence>
<evidence type="ECO:0000256" key="9">
    <source>
        <dbReference type="ARBA" id="ARBA00023033"/>
    </source>
</evidence>
<evidence type="ECO:0000313" key="20">
    <source>
        <dbReference type="Proteomes" id="UP000235786"/>
    </source>
</evidence>
<dbReference type="STRING" id="1149755.A0A2J6RYN8"/>
<reference evidence="19 20" key="1">
    <citation type="submission" date="2016-04" db="EMBL/GenBank/DDBJ databases">
        <title>A degradative enzymes factory behind the ericoid mycorrhizal symbiosis.</title>
        <authorList>
            <consortium name="DOE Joint Genome Institute"/>
            <person name="Martino E."/>
            <person name="Morin E."/>
            <person name="Grelet G."/>
            <person name="Kuo A."/>
            <person name="Kohler A."/>
            <person name="Daghino S."/>
            <person name="Barry K."/>
            <person name="Choi C."/>
            <person name="Cichocki N."/>
            <person name="Clum A."/>
            <person name="Copeland A."/>
            <person name="Hainaut M."/>
            <person name="Haridas S."/>
            <person name="Labutti K."/>
            <person name="Lindquist E."/>
            <person name="Lipzen A."/>
            <person name="Khouja H.-R."/>
            <person name="Murat C."/>
            <person name="Ohm R."/>
            <person name="Olson A."/>
            <person name="Spatafora J."/>
            <person name="Veneault-Fourrey C."/>
            <person name="Henrissat B."/>
            <person name="Grigoriev I."/>
            <person name="Martin F."/>
            <person name="Perotto S."/>
        </authorList>
    </citation>
    <scope>NUCLEOTIDE SEQUENCE [LARGE SCALE GENOMIC DNA]</scope>
    <source>
        <strain evidence="19 20">F</strain>
    </source>
</reference>
<dbReference type="EMBL" id="KZ613942">
    <property type="protein sequence ID" value="PMD43630.1"/>
    <property type="molecule type" value="Genomic_DNA"/>
</dbReference>
<keyword evidence="7" id="KW-0560">Oxidoreductase</keyword>
<dbReference type="EC" id="1.14.99.56" evidence="16"/>
<feature type="domain" description="Auxiliary Activity family 9 catalytic" evidence="18">
    <location>
        <begin position="20"/>
        <end position="223"/>
    </location>
</feature>
<accession>A0A2J6RYN8</accession>
<comment type="catalytic activity">
    <reaction evidence="15 16">
        <text>[(1-&gt;4)-beta-D-glucosyl]n+m + reduced acceptor + O2 = 4-dehydro-beta-D-glucosyl-[(1-&gt;4)-beta-D-glucosyl]n-1 + [(1-&gt;4)-beta-D-glucosyl]m + acceptor + H2O.</text>
        <dbReference type="EC" id="1.14.99.56"/>
    </reaction>
</comment>
<comment type="domain">
    <text evidence="16">Has a modular structure: an endo-beta-1,4-glucanase catalytic module at the N-terminus, a linker rich in serines and threonines, and a C-terminal carbohydrate-binding module (CBM).</text>
</comment>
<keyword evidence="4" id="KW-0479">Metal-binding</keyword>
<evidence type="ECO:0000256" key="15">
    <source>
        <dbReference type="ARBA" id="ARBA00045077"/>
    </source>
</evidence>
<keyword evidence="20" id="KW-1185">Reference proteome</keyword>
<dbReference type="OrthoDB" id="3238762at2759"/>
<protein>
    <recommendedName>
        <fullName evidence="16">AA9 family lytic polysaccharide monooxygenase</fullName>
        <ecNumber evidence="16">1.14.99.56</ecNumber>
    </recommendedName>
    <alternativeName>
        <fullName evidence="16">Endo-beta-1,4-glucanase</fullName>
    </alternativeName>
    <alternativeName>
        <fullName evidence="16">Glycosyl hydrolase 61 family protein</fullName>
    </alternativeName>
</protein>
<comment type="similarity">
    <text evidence="14">Belongs to the polysaccharide monooxygenase AA9 family.</text>
</comment>
<keyword evidence="3 16" id="KW-0964">Secreted</keyword>
<dbReference type="AlphaFoldDB" id="A0A2J6RYN8"/>
<evidence type="ECO:0000256" key="14">
    <source>
        <dbReference type="ARBA" id="ARBA00044502"/>
    </source>
</evidence>
<comment type="subcellular location">
    <subcellularLocation>
        <location evidence="2 16">Secreted</location>
    </subcellularLocation>
</comment>
<comment type="cofactor">
    <cofactor evidence="1">
        <name>Cu(2+)</name>
        <dbReference type="ChEBI" id="CHEBI:29036"/>
    </cofactor>
</comment>
<dbReference type="GO" id="GO:0004497">
    <property type="term" value="F:monooxygenase activity"/>
    <property type="evidence" value="ECO:0007669"/>
    <property type="project" value="UniProtKB-KW"/>
</dbReference>
<dbReference type="GO" id="GO:0030245">
    <property type="term" value="P:cellulose catabolic process"/>
    <property type="evidence" value="ECO:0007669"/>
    <property type="project" value="UniProtKB-UniRule"/>
</dbReference>
<dbReference type="GO" id="GO:0030248">
    <property type="term" value="F:cellulose binding"/>
    <property type="evidence" value="ECO:0007669"/>
    <property type="project" value="UniProtKB-UniRule"/>
</dbReference>
<keyword evidence="19" id="KW-0378">Hydrolase</keyword>
<keyword evidence="8" id="KW-0186">Copper</keyword>
<evidence type="ECO:0000256" key="12">
    <source>
        <dbReference type="ARBA" id="ARBA00023277"/>
    </source>
</evidence>
<evidence type="ECO:0000259" key="18">
    <source>
        <dbReference type="Pfam" id="PF03443"/>
    </source>
</evidence>
<dbReference type="InterPro" id="IPR049892">
    <property type="entry name" value="AA9"/>
</dbReference>
<keyword evidence="10 16" id="KW-1015">Disulfide bond</keyword>
<keyword evidence="12 16" id="KW-0119">Carbohydrate metabolism</keyword>
<dbReference type="CDD" id="cd21175">
    <property type="entry name" value="LPMO_AA9"/>
    <property type="match status" value="1"/>
</dbReference>
<evidence type="ECO:0000256" key="17">
    <source>
        <dbReference type="SAM" id="SignalP"/>
    </source>
</evidence>
<organism evidence="19 20">
    <name type="scientific">Hyaloscypha variabilis (strain UAMH 11265 / GT02V1 / F)</name>
    <name type="common">Meliniomyces variabilis</name>
    <dbReference type="NCBI Taxonomy" id="1149755"/>
    <lineage>
        <taxon>Eukaryota</taxon>
        <taxon>Fungi</taxon>
        <taxon>Dikarya</taxon>
        <taxon>Ascomycota</taxon>
        <taxon>Pezizomycotina</taxon>
        <taxon>Leotiomycetes</taxon>
        <taxon>Helotiales</taxon>
        <taxon>Hyaloscyphaceae</taxon>
        <taxon>Hyaloscypha</taxon>
        <taxon>Hyaloscypha variabilis</taxon>
    </lineage>
</organism>
<evidence type="ECO:0000256" key="11">
    <source>
        <dbReference type="ARBA" id="ARBA00023180"/>
    </source>
</evidence>
<evidence type="ECO:0000256" key="10">
    <source>
        <dbReference type="ARBA" id="ARBA00023157"/>
    </source>
</evidence>
<dbReference type="Proteomes" id="UP000235786">
    <property type="component" value="Unassembled WGS sequence"/>
</dbReference>
<evidence type="ECO:0000256" key="5">
    <source>
        <dbReference type="ARBA" id="ARBA00022729"/>
    </source>
</evidence>
<feature type="signal peptide" evidence="17">
    <location>
        <begin position="1"/>
        <end position="19"/>
    </location>
</feature>
<proteinExistence type="inferred from homology"/>
<evidence type="ECO:0000256" key="3">
    <source>
        <dbReference type="ARBA" id="ARBA00022525"/>
    </source>
</evidence>
<keyword evidence="6 16" id="KW-0136">Cellulose degradation</keyword>
<keyword evidence="5 17" id="KW-0732">Signal</keyword>
<evidence type="ECO:0000256" key="4">
    <source>
        <dbReference type="ARBA" id="ARBA00022723"/>
    </source>
</evidence>
<evidence type="ECO:0000256" key="7">
    <source>
        <dbReference type="ARBA" id="ARBA00023002"/>
    </source>
</evidence>
<keyword evidence="11" id="KW-0325">Glycoprotein</keyword>
<evidence type="ECO:0000313" key="19">
    <source>
        <dbReference type="EMBL" id="PMD43630.1"/>
    </source>
</evidence>
<dbReference type="GO" id="GO:0005576">
    <property type="term" value="C:extracellular region"/>
    <property type="evidence" value="ECO:0007669"/>
    <property type="project" value="UniProtKB-SubCell"/>
</dbReference>
<dbReference type="PANTHER" id="PTHR33353">
    <property type="entry name" value="PUTATIVE (AFU_ORTHOLOGUE AFUA_1G12560)-RELATED"/>
    <property type="match status" value="1"/>
</dbReference>
<name>A0A2J6RYN8_HYAVF</name>
<evidence type="ECO:0000256" key="13">
    <source>
        <dbReference type="ARBA" id="ARBA00023326"/>
    </source>
</evidence>
<dbReference type="GO" id="GO:0008810">
    <property type="term" value="F:cellulase activity"/>
    <property type="evidence" value="ECO:0007669"/>
    <property type="project" value="UniProtKB-UniRule"/>
</dbReference>
<dbReference type="Gene3D" id="2.70.50.70">
    <property type="match status" value="1"/>
</dbReference>
<keyword evidence="9" id="KW-0503">Monooxygenase</keyword>
<evidence type="ECO:0000256" key="1">
    <source>
        <dbReference type="ARBA" id="ARBA00001973"/>
    </source>
</evidence>
<dbReference type="GO" id="GO:0046872">
    <property type="term" value="F:metal ion binding"/>
    <property type="evidence" value="ECO:0007669"/>
    <property type="project" value="UniProtKB-KW"/>
</dbReference>
<evidence type="ECO:0000256" key="2">
    <source>
        <dbReference type="ARBA" id="ARBA00004613"/>
    </source>
</evidence>
<feature type="chain" id="PRO_5014453550" description="AA9 family lytic polysaccharide monooxygenase" evidence="17">
    <location>
        <begin position="20"/>
        <end position="236"/>
    </location>
</feature>
<evidence type="ECO:0000256" key="8">
    <source>
        <dbReference type="ARBA" id="ARBA00023008"/>
    </source>
</evidence>
<gene>
    <name evidence="19" type="ORF">L207DRAFT_423282</name>
</gene>
<keyword evidence="13 16" id="KW-0624">Polysaccharide degradation</keyword>
<comment type="function">
    <text evidence="16">Lytic polysaccharide monooxygenase (LMPO) that depolymerizes crystalline and amorphous polysaccharides via the oxidation of scissile alpha- or beta-(1-4)-glycosidic bonds, yielding C1 and/or C4 oxidation products. Catalysis by LPMOs requires the reduction of the active-site copper from Cu(II) to Cu(I) by a reducing agent and H(2)O(2) or O(2) as a cosubstrate.</text>
</comment>
<sequence length="236" mass="24367">MRTSIAAFGLLASATSVFSHSIFQDMWVNGVDDSSTCTRMPPNNSPVTSVTSDDLRCNVGGDKGVAGICTAPAGGNMTVEMHAQIGDRSCANLAIGGNHDGPVLVNMSKVTDAATDPGSGSWFKIDEEGYNPTTKKWGTDTLNSNCGHRSFTVPASIAPGAYLVRAEAIALHIAQTVGGAQFYMSCYQVNITGGGTANPPGVSFPGAYSATDPGIPIDIYQPIANYVIPGPAVFTG</sequence>